<protein>
    <submittedName>
        <fullName evidence="1">Uncharacterized protein</fullName>
    </submittedName>
</protein>
<dbReference type="Pfam" id="PF12974">
    <property type="entry name" value="Phosphonate-bd"/>
    <property type="match status" value="1"/>
</dbReference>
<sequence>MAKLLPAAVIGVLILLNPLTSIANAANIIFTAPPREKHAAGVKIYAPIAKHLSKLINKKVVYKHPSNWLTYQRDMRDGKYDIVFDGPHFASWRMAHLGHDMLVKLPGKLGFILVKPKSGTKIRNLRDLIGKRICGVSMPNLSTLSILAGYPNPVRQPVIIGIRGGMKGVAKALAKNKCHAYVFRDKFYNKKLKPEVKQNLEIIYKSKPLPNQVITAGKRISPADKKAIVHSLTVGKGVDASKGLLKRFGGKARSFVKASNAEYKGHNLLLEGVIFGW</sequence>
<dbReference type="Gene3D" id="3.40.190.10">
    <property type="entry name" value="Periplasmic binding protein-like II"/>
    <property type="match status" value="2"/>
</dbReference>
<gene>
    <name evidence="1" type="ORF">MNBD_GAMMA23-1958</name>
</gene>
<dbReference type="EMBL" id="UOFT01000026">
    <property type="protein sequence ID" value="VAW92537.1"/>
    <property type="molecule type" value="Genomic_DNA"/>
</dbReference>
<dbReference type="SUPFAM" id="SSF53850">
    <property type="entry name" value="Periplasmic binding protein-like II"/>
    <property type="match status" value="1"/>
</dbReference>
<dbReference type="AlphaFoldDB" id="A0A3B0ZYT3"/>
<accession>A0A3B0ZYT3</accession>
<reference evidence="1" key="1">
    <citation type="submission" date="2018-06" db="EMBL/GenBank/DDBJ databases">
        <authorList>
            <person name="Zhirakovskaya E."/>
        </authorList>
    </citation>
    <scope>NUCLEOTIDE SEQUENCE</scope>
</reference>
<proteinExistence type="predicted"/>
<name>A0A3B0ZYT3_9ZZZZ</name>
<evidence type="ECO:0000313" key="1">
    <source>
        <dbReference type="EMBL" id="VAW92537.1"/>
    </source>
</evidence>
<organism evidence="1">
    <name type="scientific">hydrothermal vent metagenome</name>
    <dbReference type="NCBI Taxonomy" id="652676"/>
    <lineage>
        <taxon>unclassified sequences</taxon>
        <taxon>metagenomes</taxon>
        <taxon>ecological metagenomes</taxon>
    </lineage>
</organism>